<keyword evidence="1" id="KW-1133">Transmembrane helix</keyword>
<keyword evidence="1" id="KW-0812">Transmembrane</keyword>
<reference evidence="2 3" key="1">
    <citation type="journal article" date="2014" name="Agronomy (Basel)">
        <title>A Draft Genome Sequence for Ensete ventricosum, the Drought-Tolerant Tree Against Hunger.</title>
        <authorList>
            <person name="Harrison J."/>
            <person name="Moore K.A."/>
            <person name="Paszkiewicz K."/>
            <person name="Jones T."/>
            <person name="Grant M."/>
            <person name="Ambacheew D."/>
            <person name="Muzemil S."/>
            <person name="Studholme D.J."/>
        </authorList>
    </citation>
    <scope>NUCLEOTIDE SEQUENCE [LARGE SCALE GENOMIC DNA]</scope>
</reference>
<comment type="caution">
    <text evidence="2">The sequence shown here is derived from an EMBL/GenBank/DDBJ whole genome shotgun (WGS) entry which is preliminary data.</text>
</comment>
<organism evidence="2 3">
    <name type="scientific">Ensete ventricosum</name>
    <name type="common">Abyssinian banana</name>
    <name type="synonym">Musa ensete</name>
    <dbReference type="NCBI Taxonomy" id="4639"/>
    <lineage>
        <taxon>Eukaryota</taxon>
        <taxon>Viridiplantae</taxon>
        <taxon>Streptophyta</taxon>
        <taxon>Embryophyta</taxon>
        <taxon>Tracheophyta</taxon>
        <taxon>Spermatophyta</taxon>
        <taxon>Magnoliopsida</taxon>
        <taxon>Liliopsida</taxon>
        <taxon>Zingiberales</taxon>
        <taxon>Musaceae</taxon>
        <taxon>Ensete</taxon>
    </lineage>
</organism>
<dbReference type="AlphaFoldDB" id="A0A426Y4A1"/>
<keyword evidence="1" id="KW-0472">Membrane</keyword>
<name>A0A426Y4A1_ENSVE</name>
<dbReference type="Proteomes" id="UP000287651">
    <property type="component" value="Unassembled WGS sequence"/>
</dbReference>
<evidence type="ECO:0000313" key="2">
    <source>
        <dbReference type="EMBL" id="RRT46582.1"/>
    </source>
</evidence>
<protein>
    <submittedName>
        <fullName evidence="2">Uncharacterized protein</fullName>
    </submittedName>
</protein>
<dbReference type="EMBL" id="AMZH03015094">
    <property type="protein sequence ID" value="RRT46582.1"/>
    <property type="molecule type" value="Genomic_DNA"/>
</dbReference>
<accession>A0A426Y4A1</accession>
<gene>
    <name evidence="2" type="ORF">B296_00047212</name>
</gene>
<sequence length="120" mass="13511">MTISVLVCGSSSIVTGRVVIPRVGPPTMTSDRLYWAWSLIPFWTLVRVVSLFSNVMAEVPLTDYVLNLVFEVSAFFSVMVVFQMETILSSLIPLFGVILDHIRGRQESLPRYLEEDLRSG</sequence>
<evidence type="ECO:0000256" key="1">
    <source>
        <dbReference type="SAM" id="Phobius"/>
    </source>
</evidence>
<feature type="transmembrane region" description="Helical" evidence="1">
    <location>
        <begin position="32"/>
        <end position="52"/>
    </location>
</feature>
<proteinExistence type="predicted"/>
<evidence type="ECO:0000313" key="3">
    <source>
        <dbReference type="Proteomes" id="UP000287651"/>
    </source>
</evidence>